<name>A0ABW9RTB7_9BACT</name>
<evidence type="ECO:0000313" key="4">
    <source>
        <dbReference type="Proteomes" id="UP000798808"/>
    </source>
</evidence>
<keyword evidence="1" id="KW-0812">Transmembrane</keyword>
<dbReference type="RefSeq" id="WP_155174428.1">
    <property type="nucleotide sequence ID" value="NZ_SMLW01000627.1"/>
</dbReference>
<evidence type="ECO:0000259" key="2">
    <source>
        <dbReference type="PROSITE" id="PS50930"/>
    </source>
</evidence>
<evidence type="ECO:0000256" key="1">
    <source>
        <dbReference type="SAM" id="Phobius"/>
    </source>
</evidence>
<dbReference type="InterPro" id="IPR046947">
    <property type="entry name" value="LytR-like"/>
</dbReference>
<evidence type="ECO:0000313" key="3">
    <source>
        <dbReference type="EMBL" id="MTI27428.1"/>
    </source>
</evidence>
<sequence>MEIFAAMKSYVHIIFWIVTLVLLSVIFAPYYSSFEESFYFVSMLMPVVIGTCYFFNFYLVPKYLLVRRYGAFILYSIYMLLVSLYLEMLVIMLAFIFLAEYSYHNMSPVSSDVFVLAVTLYFIVFLFSFILLIRRTFIKEHDINALKAEKQKYEVGQFTIRSERQLKTLTYDEVTYIESLGDYVKIHLNNSTHVVTKEKISKLEERLPEMFVRIHRSFIVNKQSVSAYNKEEVSIGELQLPISRTYKKLAWERLSGELIG</sequence>
<feature type="transmembrane region" description="Helical" evidence="1">
    <location>
        <begin position="12"/>
        <end position="32"/>
    </location>
</feature>
<dbReference type="SMART" id="SM00850">
    <property type="entry name" value="LytTR"/>
    <property type="match status" value="1"/>
</dbReference>
<organism evidence="3 4">
    <name type="scientific">Fulvivirga kasyanovii</name>
    <dbReference type="NCBI Taxonomy" id="396812"/>
    <lineage>
        <taxon>Bacteria</taxon>
        <taxon>Pseudomonadati</taxon>
        <taxon>Bacteroidota</taxon>
        <taxon>Cytophagia</taxon>
        <taxon>Cytophagales</taxon>
        <taxon>Fulvivirgaceae</taxon>
        <taxon>Fulvivirga</taxon>
    </lineage>
</organism>
<accession>A0ABW9RTB7</accession>
<keyword evidence="1" id="KW-1133">Transmembrane helix</keyword>
<dbReference type="PANTHER" id="PTHR37299:SF1">
    <property type="entry name" value="STAGE 0 SPORULATION PROTEIN A HOMOLOG"/>
    <property type="match status" value="1"/>
</dbReference>
<dbReference type="Pfam" id="PF04397">
    <property type="entry name" value="LytTR"/>
    <property type="match status" value="1"/>
</dbReference>
<protein>
    <submittedName>
        <fullName evidence="3">LytTR family transcriptional regulator</fullName>
    </submittedName>
</protein>
<keyword evidence="4" id="KW-1185">Reference proteome</keyword>
<feature type="domain" description="HTH LytTR-type" evidence="2">
    <location>
        <begin position="158"/>
        <end position="252"/>
    </location>
</feature>
<dbReference type="Gene3D" id="2.40.50.1020">
    <property type="entry name" value="LytTr DNA-binding domain"/>
    <property type="match status" value="1"/>
</dbReference>
<gene>
    <name evidence="3" type="ORF">E1163_20900</name>
</gene>
<feature type="transmembrane region" description="Helical" evidence="1">
    <location>
        <begin position="72"/>
        <end position="98"/>
    </location>
</feature>
<dbReference type="EMBL" id="SMLW01000627">
    <property type="protein sequence ID" value="MTI27428.1"/>
    <property type="molecule type" value="Genomic_DNA"/>
</dbReference>
<dbReference type="PANTHER" id="PTHR37299">
    <property type="entry name" value="TRANSCRIPTIONAL REGULATOR-RELATED"/>
    <property type="match status" value="1"/>
</dbReference>
<comment type="caution">
    <text evidence="3">The sequence shown here is derived from an EMBL/GenBank/DDBJ whole genome shotgun (WGS) entry which is preliminary data.</text>
</comment>
<dbReference type="Proteomes" id="UP000798808">
    <property type="component" value="Unassembled WGS sequence"/>
</dbReference>
<keyword evidence="1" id="KW-0472">Membrane</keyword>
<reference evidence="3 4" key="1">
    <citation type="submission" date="2019-02" db="EMBL/GenBank/DDBJ databases">
        <authorList>
            <person name="Goldberg S.R."/>
            <person name="Haltli B.A."/>
            <person name="Correa H."/>
            <person name="Russell K.G."/>
        </authorList>
    </citation>
    <scope>NUCLEOTIDE SEQUENCE [LARGE SCALE GENOMIC DNA]</scope>
    <source>
        <strain evidence="3 4">JCM 16186</strain>
    </source>
</reference>
<proteinExistence type="predicted"/>
<feature type="transmembrane region" description="Helical" evidence="1">
    <location>
        <begin position="113"/>
        <end position="133"/>
    </location>
</feature>
<feature type="transmembrane region" description="Helical" evidence="1">
    <location>
        <begin position="38"/>
        <end position="60"/>
    </location>
</feature>
<dbReference type="PROSITE" id="PS50930">
    <property type="entry name" value="HTH_LYTTR"/>
    <property type="match status" value="1"/>
</dbReference>
<dbReference type="InterPro" id="IPR007492">
    <property type="entry name" value="LytTR_DNA-bd_dom"/>
</dbReference>